<name>A0A1Y1JFS1_PLAGO</name>
<keyword evidence="2" id="KW-0472">Membrane</keyword>
<dbReference type="OrthoDB" id="392410at2759"/>
<comment type="caution">
    <text evidence="3">The sequence shown here is derived from an EMBL/GenBank/DDBJ whole genome shotgun (WGS) entry which is preliminary data.</text>
</comment>
<dbReference type="RefSeq" id="XP_028542774.1">
    <property type="nucleotide sequence ID" value="XM_028686973.1"/>
</dbReference>
<reference evidence="4" key="1">
    <citation type="submission" date="2017-04" db="EMBL/GenBank/DDBJ databases">
        <title>Plasmodium gonderi genome.</title>
        <authorList>
            <person name="Arisue N."/>
            <person name="Honma H."/>
            <person name="Kawai S."/>
            <person name="Tougan T."/>
            <person name="Tanabe K."/>
            <person name="Horii T."/>
        </authorList>
    </citation>
    <scope>NUCLEOTIDE SEQUENCE [LARGE SCALE GENOMIC DNA]</scope>
    <source>
        <strain evidence="4">ATCC 30045</strain>
    </source>
</reference>
<protein>
    <submittedName>
        <fullName evidence="3">Uncharacterized protein</fullName>
    </submittedName>
</protein>
<organism evidence="3 4">
    <name type="scientific">Plasmodium gonderi</name>
    <dbReference type="NCBI Taxonomy" id="77519"/>
    <lineage>
        <taxon>Eukaryota</taxon>
        <taxon>Sar</taxon>
        <taxon>Alveolata</taxon>
        <taxon>Apicomplexa</taxon>
        <taxon>Aconoidasida</taxon>
        <taxon>Haemosporida</taxon>
        <taxon>Plasmodiidae</taxon>
        <taxon>Plasmodium</taxon>
        <taxon>Plasmodium (Plasmodium)</taxon>
    </lineage>
</organism>
<dbReference type="OMA" id="VNICNLY"/>
<dbReference type="Proteomes" id="UP000195521">
    <property type="component" value="Unassembled WGS sequence"/>
</dbReference>
<feature type="region of interest" description="Disordered" evidence="1">
    <location>
        <begin position="1297"/>
        <end position="1334"/>
    </location>
</feature>
<keyword evidence="4" id="KW-1185">Reference proteome</keyword>
<feature type="compositionally biased region" description="Polar residues" evidence="1">
    <location>
        <begin position="531"/>
        <end position="545"/>
    </location>
</feature>
<dbReference type="EMBL" id="BDQF01000008">
    <property type="protein sequence ID" value="GAW80185.1"/>
    <property type="molecule type" value="Genomic_DNA"/>
</dbReference>
<accession>A0A1Y1JFS1</accession>
<dbReference type="GeneID" id="39746898"/>
<feature type="compositionally biased region" description="Basic and acidic residues" evidence="1">
    <location>
        <begin position="813"/>
        <end position="823"/>
    </location>
</feature>
<feature type="transmembrane region" description="Helical" evidence="2">
    <location>
        <begin position="1133"/>
        <end position="1158"/>
    </location>
</feature>
<keyword evidence="2" id="KW-1133">Transmembrane helix</keyword>
<evidence type="ECO:0000313" key="3">
    <source>
        <dbReference type="EMBL" id="GAW80185.1"/>
    </source>
</evidence>
<keyword evidence="2" id="KW-0812">Transmembrane</keyword>
<gene>
    <name evidence="3" type="ORF">PGO_071000</name>
</gene>
<evidence type="ECO:0000256" key="2">
    <source>
        <dbReference type="SAM" id="Phobius"/>
    </source>
</evidence>
<feature type="region of interest" description="Disordered" evidence="1">
    <location>
        <begin position="569"/>
        <end position="594"/>
    </location>
</feature>
<proteinExistence type="predicted"/>
<feature type="transmembrane region" description="Helical" evidence="2">
    <location>
        <begin position="1354"/>
        <end position="1372"/>
    </location>
</feature>
<sequence length="1491" mass="176310">MLGSESGDKETIQVTSSCWLSKRKINNINKKQDNSNEGNAITIPNFNICLTSIALPIIKLKNDLDRISENKQINRLREKSIMQKKRIRDVNYPKKDETKQNEYVTNDDEICSMLLRSKAFNETWKLVNTYMNCFIYNYVNEMIDKQINFLNKNLCLLDDKLSLLIVRTQTCPFLHLMQYRLITQKVKLLNNITSGTCKENNEDYSHTFTRKTLDNRRVTYMLLQKKREIGSCIINVHTQDNVENIIMRIIKRMNRKYFMKIDKNNINELFQKIVKKKRGVLIIFLKNYIKLKTSVFSALLLYLLHLKEINSINISVIITSNCILSALTNLDYFVKQNVHVNICNLYVNYYNLIENIIFNPLFNNVLFKLKEYYSIVDQLFYLNHDISFLKIKYFFYMFLRDFYDKKILSFLNVPLTYFCEIRYEGKIQDQQCPEGGTKYTMPFTTFKKELLDCLNLINVHDIRNKFILLLYGSNFYDSHIDHLKSKGKHHTIYHISDFPMGGRCVRGKSTERGKNIPVQVIDTKTNKERNTSLSHEQSKTKYGNRNNEEINPQLDGKNAIQQVDMMKRKNERPRNNEQNDQIKVNIHSEEKEKISKKRKRKNEFFYNCIRYLNFAKNEEKKMCFMEEENYTSSNLIGSGEENDTCVQNYQDTCVDHENCKSDLPNDVMRETFMHELIHLMQKDTIRKRLKSSENFRNFYFQNYTLHNLTEGLSPMNRTMNRNFTEDCNCLKQYIINYLIDHIKLEHNFDTLKVLRNEWKNNEFVKIYKYENMLSKMEKIIINSKVEKKNKKKESTAKCGNTDKISGRNSGRIMKNEEREGEEKKKKKHQKIAMLYLHKCLVKSISKRMITLLFKKKKYNICLLIINMILKSIPAYSSLRKRMQILKEFFKKYEQKFFVYNVKDLIKANDEIEKEFKEMINAICDILINLYMNKINVLKKILNDISTFLKSITYILKFEKYLNEKEFYALNFSTFVHKLNILIRLFDLFNNLKKKKCNDAIHAQEHRNCNENLVHKNVSNKDRDSSNMTTNSCSRSITHDGKFSKMLTPLWCNKVHGKEHIDQSLEMNKANEVINTLHCSGTSTVEPNENKMNNTYVITDIGENDNSSNFIQNKVKNNEMVNLFRRMDDTDIDLTLIEFILIFFCEFFYFLLMPCIYLLPLINTCIAHDHSADACDVLNKNLQIKLLHVLYYNKLELKDLYSLPHTFASSKVRPHNEIPKNKGIQEKSEDFVDKTELDIHLSKKKTITSFESAYELHNICQMEDMVIIFHIIQRFNAKYINICSMFIEYIHAKLNLSHQGGGRKGDAASPNRDRENRNRERERKSERERERENRQPDGMALYEWSNLDCESFQGLFYNFIIAIMSLYNYLRIIHIPSSFLRGKGEVELSTSINYNEKSVSDDEENHVISTNENGNIQNLQHDSKKLTVLCTPGGRRHDVLEKEAQLLNHKEVVISSHAYVNQNMDQKYKNYILDILGNINIRKIIFGRSYIT</sequence>
<evidence type="ECO:0000313" key="4">
    <source>
        <dbReference type="Proteomes" id="UP000195521"/>
    </source>
</evidence>
<evidence type="ECO:0000256" key="1">
    <source>
        <dbReference type="SAM" id="MobiDB-lite"/>
    </source>
</evidence>
<feature type="compositionally biased region" description="Basic and acidic residues" evidence="1">
    <location>
        <begin position="1302"/>
        <end position="1334"/>
    </location>
</feature>
<feature type="region of interest" description="Disordered" evidence="1">
    <location>
        <begin position="527"/>
        <end position="552"/>
    </location>
</feature>
<feature type="region of interest" description="Disordered" evidence="1">
    <location>
        <begin position="791"/>
        <end position="825"/>
    </location>
</feature>